<evidence type="ECO:0000313" key="5">
    <source>
        <dbReference type="EMBL" id="STX28079.1"/>
    </source>
</evidence>
<feature type="compositionally biased region" description="Basic and acidic residues" evidence="4">
    <location>
        <begin position="379"/>
        <end position="390"/>
    </location>
</feature>
<evidence type="ECO:0000256" key="3">
    <source>
        <dbReference type="ARBA" id="ARBA00023136"/>
    </source>
</evidence>
<keyword evidence="3" id="KW-0472">Membrane</keyword>
<sequence>MRKKIEETREQQDAKTGTTPIGAPTAPSGKSASLPRTQNQDRQSSVLYSQVRQNFAYMMQNNYAKALVKIGGTSVGVATILYPLEVLRDRAQLDIQSSFKLKDMFKFKFKDINFNNLKSSFKSPVMFNYKTLMPFIQGYINANRMSLGKNTVIAQRDPVSQHVESFIGEKGKENTDPVGNNGRFNYNKYAVPSIAALIITTLDMTFTQYYSNMRVFNTMGKVIELESLKQKFDFMRAGAPLRFVRNYGSTLACLATSTILREPIDAYIPHDTSPYIHNAATSLIASTVIAPGVNAFEWWYRNQMKQFNTQTFKTPSSWQVLKEAVKTSGLKTPLRGLKWTIITNGLAFFAINGISDLLDTYVFTDSKPRKPQVPVPEQPRVHTETKREQPRASQSRNAFFASTSTDTEQRKQAELGSKNGAIEQQGSTNEPPRV</sequence>
<keyword evidence="6" id="KW-1185">Reference proteome</keyword>
<evidence type="ECO:0000256" key="2">
    <source>
        <dbReference type="ARBA" id="ARBA00022692"/>
    </source>
</evidence>
<comment type="subcellular location">
    <subcellularLocation>
        <location evidence="1">Membrane</location>
    </subcellularLocation>
</comment>
<feature type="region of interest" description="Disordered" evidence="4">
    <location>
        <begin position="1"/>
        <end position="45"/>
    </location>
</feature>
<feature type="compositionally biased region" description="Polar residues" evidence="4">
    <location>
        <begin position="422"/>
        <end position="434"/>
    </location>
</feature>
<feature type="compositionally biased region" description="Polar residues" evidence="4">
    <location>
        <begin position="30"/>
        <end position="45"/>
    </location>
</feature>
<evidence type="ECO:0000313" key="6">
    <source>
        <dbReference type="Proteomes" id="UP000254968"/>
    </source>
</evidence>
<dbReference type="RefSeq" id="WP_115301854.1">
    <property type="nucleotide sequence ID" value="NZ_CAAAHO010000008.1"/>
</dbReference>
<gene>
    <name evidence="5" type="ORF">NCTC13315_00603</name>
</gene>
<evidence type="ECO:0008006" key="7">
    <source>
        <dbReference type="Google" id="ProtNLM"/>
    </source>
</evidence>
<proteinExistence type="predicted"/>
<accession>A0A378HYV3</accession>
<feature type="compositionally biased region" description="Basic and acidic residues" evidence="4">
    <location>
        <begin position="1"/>
        <end position="13"/>
    </location>
</feature>
<evidence type="ECO:0000256" key="1">
    <source>
        <dbReference type="ARBA" id="ARBA00004370"/>
    </source>
</evidence>
<evidence type="ECO:0000256" key="4">
    <source>
        <dbReference type="SAM" id="MobiDB-lite"/>
    </source>
</evidence>
<feature type="compositionally biased region" description="Low complexity" evidence="4">
    <location>
        <begin position="14"/>
        <end position="29"/>
    </location>
</feature>
<dbReference type="GO" id="GO:0016020">
    <property type="term" value="C:membrane"/>
    <property type="evidence" value="ECO:0007669"/>
    <property type="project" value="UniProtKB-SubCell"/>
</dbReference>
<name>A0A378HYV3_9GAMM</name>
<dbReference type="AlphaFoldDB" id="A0A378HYV3"/>
<reference evidence="5 6" key="1">
    <citation type="submission" date="2018-06" db="EMBL/GenBank/DDBJ databases">
        <authorList>
            <consortium name="Pathogen Informatics"/>
            <person name="Doyle S."/>
        </authorList>
    </citation>
    <scope>NUCLEOTIDE SEQUENCE [LARGE SCALE GENOMIC DNA]</scope>
    <source>
        <strain evidence="5 6">NCTC13315</strain>
    </source>
</reference>
<protein>
    <recommendedName>
        <fullName evidence="7">Mitochondrial carrier protein</fullName>
    </recommendedName>
</protein>
<organism evidence="5 6">
    <name type="scientific">Legionella beliardensis</name>
    <dbReference type="NCBI Taxonomy" id="91822"/>
    <lineage>
        <taxon>Bacteria</taxon>
        <taxon>Pseudomonadati</taxon>
        <taxon>Pseudomonadota</taxon>
        <taxon>Gammaproteobacteria</taxon>
        <taxon>Legionellales</taxon>
        <taxon>Legionellaceae</taxon>
        <taxon>Legionella</taxon>
    </lineage>
</organism>
<feature type="compositionally biased region" description="Polar residues" evidence="4">
    <location>
        <begin position="391"/>
        <end position="406"/>
    </location>
</feature>
<keyword evidence="2" id="KW-0812">Transmembrane</keyword>
<dbReference type="Proteomes" id="UP000254968">
    <property type="component" value="Unassembled WGS sequence"/>
</dbReference>
<feature type="region of interest" description="Disordered" evidence="4">
    <location>
        <begin position="368"/>
        <end position="434"/>
    </location>
</feature>
<dbReference type="SUPFAM" id="SSF103506">
    <property type="entry name" value="Mitochondrial carrier"/>
    <property type="match status" value="1"/>
</dbReference>
<dbReference type="EMBL" id="UGNV01000001">
    <property type="protein sequence ID" value="STX28079.1"/>
    <property type="molecule type" value="Genomic_DNA"/>
</dbReference>
<dbReference type="InterPro" id="IPR023395">
    <property type="entry name" value="MCP_dom_sf"/>
</dbReference>